<dbReference type="Proteomes" id="UP001341281">
    <property type="component" value="Chromosome 02"/>
</dbReference>
<organism evidence="2 3">
    <name type="scientific">Paspalum notatum var. saurae</name>
    <dbReference type="NCBI Taxonomy" id="547442"/>
    <lineage>
        <taxon>Eukaryota</taxon>
        <taxon>Viridiplantae</taxon>
        <taxon>Streptophyta</taxon>
        <taxon>Embryophyta</taxon>
        <taxon>Tracheophyta</taxon>
        <taxon>Spermatophyta</taxon>
        <taxon>Magnoliopsida</taxon>
        <taxon>Liliopsida</taxon>
        <taxon>Poales</taxon>
        <taxon>Poaceae</taxon>
        <taxon>PACMAD clade</taxon>
        <taxon>Panicoideae</taxon>
        <taxon>Andropogonodae</taxon>
        <taxon>Paspaleae</taxon>
        <taxon>Paspalinae</taxon>
        <taxon>Paspalum</taxon>
    </lineage>
</organism>
<name>A0AAQ3SPU6_PASNO</name>
<keyword evidence="3" id="KW-1185">Reference proteome</keyword>
<gene>
    <name evidence="2" type="ORF">U9M48_008723</name>
</gene>
<evidence type="ECO:0000313" key="3">
    <source>
        <dbReference type="Proteomes" id="UP001341281"/>
    </source>
</evidence>
<sequence>MAAGTVRLGDGSDHDQGVIAEELCLEPPANGFADEEWILQIECKGASPQRDVVELAIDRAYITFVNLFVLKDKMGYSVRDFIYYKKRCATDVASLQEIDYEHQARAMLRDNESERKVRVIMAKESLKDLSVSITPIKRTREQQQEDLPCAQEEIDAYKVMILPMMEAPQQKMEKMTVARQGKIGLLMHAVLIKQEMTVRYWVWQGSTLSATYRAYESDAERAKNKPEVVDIVEWHYLMKYFATEKFQRNPETGEEPNDIELWMITHSKNGKWSNNAAHDVYDNAVCNLRAKELELEKDGLTNEEQNIVFQSSYNEIIQCKRPTIHGHGYMAKYLTRVELMEAQIKLARDTAAEKEKIKTLKRLREELADQTAQTERKVEEATQKIQEEEKIKREEMRKQIKEDMAAFFAKQTQGLALQTNTPSSTLTVCAARQGTTGQENGNTW</sequence>
<proteinExistence type="predicted"/>
<dbReference type="AlphaFoldDB" id="A0AAQ3SPU6"/>
<evidence type="ECO:0000313" key="2">
    <source>
        <dbReference type="EMBL" id="WVZ58448.1"/>
    </source>
</evidence>
<reference evidence="2 3" key="1">
    <citation type="submission" date="2024-02" db="EMBL/GenBank/DDBJ databases">
        <title>High-quality chromosome-scale genome assembly of Pensacola bahiagrass (Paspalum notatum Flugge var. saurae).</title>
        <authorList>
            <person name="Vega J.M."/>
            <person name="Podio M."/>
            <person name="Orjuela J."/>
            <person name="Siena L.A."/>
            <person name="Pessino S.C."/>
            <person name="Combes M.C."/>
            <person name="Mariac C."/>
            <person name="Albertini E."/>
            <person name="Pupilli F."/>
            <person name="Ortiz J.P.A."/>
            <person name="Leblanc O."/>
        </authorList>
    </citation>
    <scope>NUCLEOTIDE SEQUENCE [LARGE SCALE GENOMIC DNA]</scope>
    <source>
        <strain evidence="2">R1</strain>
        <tissue evidence="2">Leaf</tissue>
    </source>
</reference>
<accession>A0AAQ3SPU6</accession>
<keyword evidence="1" id="KW-0175">Coiled coil</keyword>
<evidence type="ECO:0000256" key="1">
    <source>
        <dbReference type="SAM" id="Coils"/>
    </source>
</evidence>
<feature type="coiled-coil region" evidence="1">
    <location>
        <begin position="337"/>
        <end position="398"/>
    </location>
</feature>
<protein>
    <submittedName>
        <fullName evidence="2">Uncharacterized protein</fullName>
    </submittedName>
</protein>
<dbReference type="EMBL" id="CP144746">
    <property type="protein sequence ID" value="WVZ58448.1"/>
    <property type="molecule type" value="Genomic_DNA"/>
</dbReference>